<dbReference type="Pfam" id="PF05258">
    <property type="entry name" value="DciA"/>
    <property type="match status" value="1"/>
</dbReference>
<evidence type="ECO:0008006" key="3">
    <source>
        <dbReference type="Google" id="ProtNLM"/>
    </source>
</evidence>
<dbReference type="AlphaFoldDB" id="A0A140NGM8"/>
<name>A0A140NGM8_PROSM</name>
<dbReference type="EMBL" id="CP003488">
    <property type="protein sequence ID" value="AFH92649.1"/>
    <property type="molecule type" value="Genomic_DNA"/>
</dbReference>
<organism evidence="1 2">
    <name type="scientific">Providencia stuartii (strain MRSN 2154)</name>
    <dbReference type="NCBI Taxonomy" id="1157951"/>
    <lineage>
        <taxon>Bacteria</taxon>
        <taxon>Pseudomonadati</taxon>
        <taxon>Pseudomonadota</taxon>
        <taxon>Gammaproteobacteria</taxon>
        <taxon>Enterobacterales</taxon>
        <taxon>Morganellaceae</taxon>
        <taxon>Providencia</taxon>
    </lineage>
</organism>
<dbReference type="GeneID" id="93518502"/>
<dbReference type="PATRIC" id="fig|1157951.4.peg.756"/>
<protein>
    <recommendedName>
        <fullName evidence="3">Zn-ribbon-containing, possibly RNA-binding protein and truncated derivatives</fullName>
    </recommendedName>
</protein>
<gene>
    <name evidence="1" type="ordered locus">S70_03830</name>
</gene>
<dbReference type="KEGG" id="psi:S70_03830"/>
<sequence length="173" mass="19413">MRDSHPQALFDVLEESLAKTRSPLLTIQRNAIAINKLNKAVKALLPSELKPMCRVANYRNCILVIEVANASWMTRLNYEKLQLLSALRNSILPSLSSIDIRINPVLMRKKAENSSLNNQTAKTAQVANKRKISTETAKQLLHLAENSPKRLKERLERLAALAGESTSTTNRKD</sequence>
<accession>A0A140NGM8</accession>
<evidence type="ECO:0000313" key="1">
    <source>
        <dbReference type="EMBL" id="AFH92649.1"/>
    </source>
</evidence>
<dbReference type="Proteomes" id="UP000005012">
    <property type="component" value="Chromosome"/>
</dbReference>
<dbReference type="InterPro" id="IPR007922">
    <property type="entry name" value="DciA-like"/>
</dbReference>
<reference evidence="1 2" key="1">
    <citation type="journal article" date="2012" name="J. Bacteriol.">
        <title>Complete Genome Sequence of Providencia stuartii Clinical Isolate MRSN 2154.</title>
        <authorList>
            <person name="Clifford R.J."/>
            <person name="Hang J."/>
            <person name="Riley M.C."/>
            <person name="Onmus-Leone F."/>
            <person name="Kuschner R.A."/>
            <person name="Lesho E.P."/>
            <person name="Waterman P.E."/>
        </authorList>
    </citation>
    <scope>NUCLEOTIDE SEQUENCE [LARGE SCALE GENOMIC DNA]</scope>
    <source>
        <strain evidence="1 2">MRSN 2154</strain>
    </source>
</reference>
<dbReference type="OrthoDB" id="5767011at2"/>
<dbReference type="RefSeq" id="WP_004921887.1">
    <property type="nucleotide sequence ID" value="NC_017731.1"/>
</dbReference>
<dbReference type="HOGENOM" id="CLU_114104_1_0_6"/>
<evidence type="ECO:0000313" key="2">
    <source>
        <dbReference type="Proteomes" id="UP000005012"/>
    </source>
</evidence>
<proteinExistence type="predicted"/>
<reference evidence="2" key="2">
    <citation type="submission" date="2012-04" db="EMBL/GenBank/DDBJ databases">
        <title>Complete genome sequence of Providencia stuartii clinical isolate MRSN 2154.</title>
        <authorList>
            <person name="Clifford R.J."/>
            <person name="Hang J."/>
            <person name="Riley M.C."/>
            <person name="Onmus-Leone F."/>
            <person name="Kuschner R.A."/>
            <person name="Lesho E.P."/>
            <person name="Waterman P.E."/>
        </authorList>
    </citation>
    <scope>NUCLEOTIDE SEQUENCE [LARGE SCALE GENOMIC DNA]</scope>
    <source>
        <strain evidence="2">MRSN 2154</strain>
    </source>
</reference>